<dbReference type="InterPro" id="IPR017441">
    <property type="entry name" value="Protein_kinase_ATP_BS"/>
</dbReference>
<dbReference type="Gene3D" id="1.10.510.10">
    <property type="entry name" value="Transferase(Phosphotransferase) domain 1"/>
    <property type="match status" value="1"/>
</dbReference>
<name>A0A1I7XYV6_9BILA</name>
<dbReference type="PROSITE" id="PS50011">
    <property type="entry name" value="PROTEIN_KINASE_DOM"/>
    <property type="match status" value="1"/>
</dbReference>
<comment type="catalytic activity">
    <reaction evidence="9">
        <text>L-threonyl-[protein] + ATP = O-phospho-L-threonyl-[protein] + ADP + H(+)</text>
        <dbReference type="Rhea" id="RHEA:46608"/>
        <dbReference type="Rhea" id="RHEA-COMP:11060"/>
        <dbReference type="Rhea" id="RHEA-COMP:11605"/>
        <dbReference type="ChEBI" id="CHEBI:15378"/>
        <dbReference type="ChEBI" id="CHEBI:30013"/>
        <dbReference type="ChEBI" id="CHEBI:30616"/>
        <dbReference type="ChEBI" id="CHEBI:61977"/>
        <dbReference type="ChEBI" id="CHEBI:456216"/>
        <dbReference type="EC" id="2.7.12.2"/>
    </reaction>
</comment>
<evidence type="ECO:0000256" key="7">
    <source>
        <dbReference type="ARBA" id="ARBA00038999"/>
    </source>
</evidence>
<evidence type="ECO:0000256" key="5">
    <source>
        <dbReference type="ARBA" id="ARBA00022840"/>
    </source>
</evidence>
<dbReference type="GO" id="GO:0004708">
    <property type="term" value="F:MAP kinase kinase activity"/>
    <property type="evidence" value="ECO:0007669"/>
    <property type="project" value="UniProtKB-EC"/>
</dbReference>
<feature type="binding site" evidence="11">
    <location>
        <position position="130"/>
    </location>
    <ligand>
        <name>ATP</name>
        <dbReference type="ChEBI" id="CHEBI:30616"/>
    </ligand>
</feature>
<dbReference type="AlphaFoldDB" id="A0A1I7XYV6"/>
<dbReference type="PANTHER" id="PTHR48013">
    <property type="entry name" value="DUAL SPECIFICITY MITOGEN-ACTIVATED PROTEIN KINASE KINASE 5-RELATED"/>
    <property type="match status" value="1"/>
</dbReference>
<dbReference type="Gene3D" id="3.30.200.20">
    <property type="entry name" value="Phosphorylase Kinase, domain 1"/>
    <property type="match status" value="1"/>
</dbReference>
<protein>
    <recommendedName>
        <fullName evidence="7">mitogen-activated protein kinase kinase</fullName>
        <ecNumber evidence="7">2.7.12.2</ecNumber>
    </recommendedName>
</protein>
<evidence type="ECO:0000256" key="9">
    <source>
        <dbReference type="ARBA" id="ARBA00049299"/>
    </source>
</evidence>
<dbReference type="InterPro" id="IPR008271">
    <property type="entry name" value="Ser/Thr_kinase_AS"/>
</dbReference>
<comment type="catalytic activity">
    <reaction evidence="8">
        <text>L-seryl-[protein] + ATP = O-phospho-L-seryl-[protein] + ADP + H(+)</text>
        <dbReference type="Rhea" id="RHEA:17989"/>
        <dbReference type="Rhea" id="RHEA-COMP:9863"/>
        <dbReference type="Rhea" id="RHEA-COMP:11604"/>
        <dbReference type="ChEBI" id="CHEBI:15378"/>
        <dbReference type="ChEBI" id="CHEBI:29999"/>
        <dbReference type="ChEBI" id="CHEBI:30616"/>
        <dbReference type="ChEBI" id="CHEBI:83421"/>
        <dbReference type="ChEBI" id="CHEBI:456216"/>
        <dbReference type="EC" id="2.7.12.2"/>
    </reaction>
</comment>
<evidence type="ECO:0000256" key="11">
    <source>
        <dbReference type="PROSITE-ProRule" id="PRU10141"/>
    </source>
</evidence>
<dbReference type="PANTHER" id="PTHR48013:SF28">
    <property type="entry name" value="DUAL SPECIFICITY MITOGEN-ACTIVATED PROTEIN KINASE KINASE SEK-1"/>
    <property type="match status" value="1"/>
</dbReference>
<dbReference type="PROSITE" id="PS00108">
    <property type="entry name" value="PROTEIN_KINASE_ST"/>
    <property type="match status" value="1"/>
</dbReference>
<evidence type="ECO:0000256" key="4">
    <source>
        <dbReference type="ARBA" id="ARBA00022777"/>
    </source>
</evidence>
<proteinExistence type="inferred from homology"/>
<comment type="catalytic activity">
    <reaction evidence="10">
        <text>L-tyrosyl-[protein] + ATP = O-phospho-L-tyrosyl-[protein] + ADP + H(+)</text>
        <dbReference type="Rhea" id="RHEA:10596"/>
        <dbReference type="Rhea" id="RHEA-COMP:10136"/>
        <dbReference type="Rhea" id="RHEA-COMP:20101"/>
        <dbReference type="ChEBI" id="CHEBI:15378"/>
        <dbReference type="ChEBI" id="CHEBI:30616"/>
        <dbReference type="ChEBI" id="CHEBI:46858"/>
        <dbReference type="ChEBI" id="CHEBI:61978"/>
        <dbReference type="ChEBI" id="CHEBI:456216"/>
        <dbReference type="EC" id="2.7.12.2"/>
    </reaction>
</comment>
<evidence type="ECO:0000256" key="6">
    <source>
        <dbReference type="ARBA" id="ARBA00038035"/>
    </source>
</evidence>
<keyword evidence="3 11" id="KW-0547">Nucleotide-binding</keyword>
<dbReference type="InterPro" id="IPR011009">
    <property type="entry name" value="Kinase-like_dom_sf"/>
</dbReference>
<reference evidence="16" key="1">
    <citation type="submission" date="2016-11" db="UniProtKB">
        <authorList>
            <consortium name="WormBaseParasite"/>
        </authorList>
    </citation>
    <scope>IDENTIFICATION</scope>
</reference>
<organism evidence="15 16">
    <name type="scientific">Steinernema glaseri</name>
    <dbReference type="NCBI Taxonomy" id="37863"/>
    <lineage>
        <taxon>Eukaryota</taxon>
        <taxon>Metazoa</taxon>
        <taxon>Ecdysozoa</taxon>
        <taxon>Nematoda</taxon>
        <taxon>Chromadorea</taxon>
        <taxon>Rhabditida</taxon>
        <taxon>Tylenchina</taxon>
        <taxon>Panagrolaimomorpha</taxon>
        <taxon>Strongyloidoidea</taxon>
        <taxon>Steinernematidae</taxon>
        <taxon>Steinernema</taxon>
    </lineage>
</organism>
<accession>A0A1I7XYV6</accession>
<dbReference type="FunFam" id="3.30.200.20:FF:000040">
    <property type="entry name" value="Dual specificity mitogen-activated protein kinase kinase"/>
    <property type="match status" value="1"/>
</dbReference>
<evidence type="ECO:0000256" key="3">
    <source>
        <dbReference type="ARBA" id="ARBA00022741"/>
    </source>
</evidence>
<dbReference type="FunFam" id="1.10.510.10:FF:000432">
    <property type="entry name" value="mitogen-activated protein kinase kinase 3"/>
    <property type="match status" value="1"/>
</dbReference>
<feature type="domain" description="Protein kinase" evidence="14">
    <location>
        <begin position="101"/>
        <end position="362"/>
    </location>
</feature>
<evidence type="ECO:0000256" key="2">
    <source>
        <dbReference type="ARBA" id="ARBA00022679"/>
    </source>
</evidence>
<evidence type="ECO:0000256" key="8">
    <source>
        <dbReference type="ARBA" id="ARBA00049014"/>
    </source>
</evidence>
<evidence type="ECO:0000256" key="13">
    <source>
        <dbReference type="SAM" id="MobiDB-lite"/>
    </source>
</evidence>
<evidence type="ECO:0000256" key="12">
    <source>
        <dbReference type="RuleBase" id="RU000304"/>
    </source>
</evidence>
<keyword evidence="2" id="KW-0808">Transferase</keyword>
<evidence type="ECO:0000313" key="16">
    <source>
        <dbReference type="WBParaSite" id="L893_g11009.t1"/>
    </source>
</evidence>
<feature type="region of interest" description="Disordered" evidence="13">
    <location>
        <begin position="39"/>
        <end position="58"/>
    </location>
</feature>
<dbReference type="GO" id="GO:0051403">
    <property type="term" value="P:stress-activated MAPK cascade"/>
    <property type="evidence" value="ECO:0007669"/>
    <property type="project" value="TreeGrafter"/>
</dbReference>
<dbReference type="Pfam" id="PF00069">
    <property type="entry name" value="Pkinase"/>
    <property type="match status" value="1"/>
</dbReference>
<keyword evidence="1 12" id="KW-0723">Serine/threonine-protein kinase</keyword>
<dbReference type="InterPro" id="IPR000719">
    <property type="entry name" value="Prot_kinase_dom"/>
</dbReference>
<dbReference type="GO" id="GO:0005524">
    <property type="term" value="F:ATP binding"/>
    <property type="evidence" value="ECO:0007669"/>
    <property type="project" value="UniProtKB-UniRule"/>
</dbReference>
<keyword evidence="15" id="KW-1185">Reference proteome</keyword>
<dbReference type="PROSITE" id="PS00107">
    <property type="entry name" value="PROTEIN_KINASE_ATP"/>
    <property type="match status" value="1"/>
</dbReference>
<keyword evidence="5 11" id="KW-0067">ATP-binding</keyword>
<dbReference type="WBParaSite" id="L893_g11009.t1">
    <property type="protein sequence ID" value="L893_g11009.t1"/>
    <property type="gene ID" value="L893_g11009"/>
</dbReference>
<dbReference type="EC" id="2.7.12.2" evidence="7"/>
<evidence type="ECO:0000256" key="1">
    <source>
        <dbReference type="ARBA" id="ARBA00022527"/>
    </source>
</evidence>
<evidence type="ECO:0000313" key="15">
    <source>
        <dbReference type="Proteomes" id="UP000095287"/>
    </source>
</evidence>
<sequence>MDRETVGATFDGLSLVIGHRLAHPQNPLDMNRRNIHRPGLKVPLPPVTQSQPSPDLGLDDKCNMRSVDYLRKIPVAYVPTYPRRPRFFENEPEVSVRATDLEFVEILGKGGYGVVEKMRHKETQMLMAVKRILFSSNDESQKRMLVELQACKKSQFCQFMVRFYGAMFRDGDVWICMEVMDTSLDKFYRRCFEKGRSMPEAFIRRTALSVIEGLNFMKEEINLIHRDVKPSNILLNKQGCIKICDYGISGVLTNSLAKTVNAGCKPYMPPERIEGDSKDSYDVRADVWSLGITLIEIATGSHPYAKWRTPFDQLRQVVNEPPPTVPQELGFSHEFHDFVSGCLTKTVHERPKYQQLLQHPFITATDDFFDSGAFVREILADP</sequence>
<dbReference type="SMART" id="SM00220">
    <property type="entry name" value="S_TKc"/>
    <property type="match status" value="1"/>
</dbReference>
<evidence type="ECO:0000256" key="10">
    <source>
        <dbReference type="ARBA" id="ARBA00051693"/>
    </source>
</evidence>
<dbReference type="GO" id="GO:0004674">
    <property type="term" value="F:protein serine/threonine kinase activity"/>
    <property type="evidence" value="ECO:0007669"/>
    <property type="project" value="UniProtKB-KW"/>
</dbReference>
<evidence type="ECO:0000259" key="14">
    <source>
        <dbReference type="PROSITE" id="PS50011"/>
    </source>
</evidence>
<dbReference type="Proteomes" id="UP000095287">
    <property type="component" value="Unplaced"/>
</dbReference>
<keyword evidence="4" id="KW-0418">Kinase</keyword>
<dbReference type="SUPFAM" id="SSF56112">
    <property type="entry name" value="Protein kinase-like (PK-like)"/>
    <property type="match status" value="1"/>
</dbReference>
<comment type="similarity">
    <text evidence="6">Belongs to the protein kinase superfamily. STE Ser/Thr protein kinase family. MAP kinase kinase subfamily.</text>
</comment>